<keyword evidence="2" id="KW-1185">Reference proteome</keyword>
<dbReference type="EMBL" id="CAJVQC010058733">
    <property type="protein sequence ID" value="CAG8799008.1"/>
    <property type="molecule type" value="Genomic_DNA"/>
</dbReference>
<sequence length="75" mass="8589">AFLPQKTDRLPSNYNCKNKNKYPTYNKSESAILPVRPRTTKTAIDCLPLSRDQKISDINRRVPNPIRCSVTQIEA</sequence>
<organism evidence="1 2">
    <name type="scientific">Racocetra persica</name>
    <dbReference type="NCBI Taxonomy" id="160502"/>
    <lineage>
        <taxon>Eukaryota</taxon>
        <taxon>Fungi</taxon>
        <taxon>Fungi incertae sedis</taxon>
        <taxon>Mucoromycota</taxon>
        <taxon>Glomeromycotina</taxon>
        <taxon>Glomeromycetes</taxon>
        <taxon>Diversisporales</taxon>
        <taxon>Gigasporaceae</taxon>
        <taxon>Racocetra</taxon>
    </lineage>
</organism>
<proteinExistence type="predicted"/>
<accession>A0ACA9RMP2</accession>
<name>A0ACA9RMP2_9GLOM</name>
<evidence type="ECO:0000313" key="2">
    <source>
        <dbReference type="Proteomes" id="UP000789920"/>
    </source>
</evidence>
<reference evidence="1" key="1">
    <citation type="submission" date="2021-06" db="EMBL/GenBank/DDBJ databases">
        <authorList>
            <person name="Kallberg Y."/>
            <person name="Tangrot J."/>
            <person name="Rosling A."/>
        </authorList>
    </citation>
    <scope>NUCLEOTIDE SEQUENCE</scope>
    <source>
        <strain evidence="1">MA461A</strain>
    </source>
</reference>
<gene>
    <name evidence="1" type="ORF">RPERSI_LOCUS20627</name>
</gene>
<dbReference type="Proteomes" id="UP000789920">
    <property type="component" value="Unassembled WGS sequence"/>
</dbReference>
<evidence type="ECO:0000313" key="1">
    <source>
        <dbReference type="EMBL" id="CAG8799008.1"/>
    </source>
</evidence>
<protein>
    <submittedName>
        <fullName evidence="1">35530_t:CDS:1</fullName>
    </submittedName>
</protein>
<comment type="caution">
    <text evidence="1">The sequence shown here is derived from an EMBL/GenBank/DDBJ whole genome shotgun (WGS) entry which is preliminary data.</text>
</comment>
<feature type="non-terminal residue" evidence="1">
    <location>
        <position position="1"/>
    </location>
</feature>